<dbReference type="Gene3D" id="4.10.240.10">
    <property type="entry name" value="Zn(2)-C6 fungal-type DNA-binding domain"/>
    <property type="match status" value="1"/>
</dbReference>
<evidence type="ECO:0000313" key="10">
    <source>
        <dbReference type="EMBL" id="KAG5190227.1"/>
    </source>
</evidence>
<dbReference type="AlphaFoldDB" id="A0A836CL14"/>
<comment type="subcellular location">
    <subcellularLocation>
        <location evidence="1">Nucleus</location>
    </subcellularLocation>
</comment>
<dbReference type="InterPro" id="IPR001138">
    <property type="entry name" value="Zn2Cys6_DnaBD"/>
</dbReference>
<keyword evidence="11" id="KW-1185">Reference proteome</keyword>
<evidence type="ECO:0000259" key="9">
    <source>
        <dbReference type="PROSITE" id="PS50048"/>
    </source>
</evidence>
<dbReference type="InterPro" id="IPR050797">
    <property type="entry name" value="Carb_Metab_Trans_Reg"/>
</dbReference>
<dbReference type="Proteomes" id="UP000664859">
    <property type="component" value="Unassembled WGS sequence"/>
</dbReference>
<evidence type="ECO:0000256" key="7">
    <source>
        <dbReference type="ARBA" id="ARBA00023242"/>
    </source>
</evidence>
<reference evidence="10" key="1">
    <citation type="submission" date="2021-02" db="EMBL/GenBank/DDBJ databases">
        <title>First Annotated Genome of the Yellow-green Alga Tribonema minus.</title>
        <authorList>
            <person name="Mahan K.M."/>
        </authorList>
    </citation>
    <scope>NUCLEOTIDE SEQUENCE</scope>
    <source>
        <strain evidence="10">UTEX B ZZ1240</strain>
    </source>
</reference>
<dbReference type="PANTHER" id="PTHR31668:SF18">
    <property type="entry name" value="MALTOSE FERMENTATION REGULATORY PROTEIN MAL13-RELATED"/>
    <property type="match status" value="1"/>
</dbReference>
<feature type="region of interest" description="Disordered" evidence="8">
    <location>
        <begin position="149"/>
        <end position="170"/>
    </location>
</feature>
<evidence type="ECO:0000256" key="6">
    <source>
        <dbReference type="ARBA" id="ARBA00023163"/>
    </source>
</evidence>
<dbReference type="PROSITE" id="PS00463">
    <property type="entry name" value="ZN2_CY6_FUNGAL_1"/>
    <property type="match status" value="1"/>
</dbReference>
<dbReference type="OrthoDB" id="39175at2759"/>
<dbReference type="PROSITE" id="PS50048">
    <property type="entry name" value="ZN2_CY6_FUNGAL_2"/>
    <property type="match status" value="1"/>
</dbReference>
<keyword evidence="6" id="KW-0804">Transcription</keyword>
<evidence type="ECO:0000256" key="2">
    <source>
        <dbReference type="ARBA" id="ARBA00022723"/>
    </source>
</evidence>
<dbReference type="EMBL" id="JAFCMP010000037">
    <property type="protein sequence ID" value="KAG5190227.1"/>
    <property type="molecule type" value="Genomic_DNA"/>
</dbReference>
<dbReference type="InterPro" id="IPR036864">
    <property type="entry name" value="Zn2-C6_fun-type_DNA-bd_sf"/>
</dbReference>
<dbReference type="Pfam" id="PF00172">
    <property type="entry name" value="Zn_clus"/>
    <property type="match status" value="1"/>
</dbReference>
<feature type="compositionally biased region" description="Basic and acidic residues" evidence="8">
    <location>
        <begin position="79"/>
        <end position="93"/>
    </location>
</feature>
<evidence type="ECO:0000256" key="1">
    <source>
        <dbReference type="ARBA" id="ARBA00004123"/>
    </source>
</evidence>
<keyword evidence="5" id="KW-0238">DNA-binding</keyword>
<proteinExistence type="predicted"/>
<gene>
    <name evidence="10" type="ORF">JKP88DRAFT_192311</name>
</gene>
<evidence type="ECO:0000256" key="3">
    <source>
        <dbReference type="ARBA" id="ARBA00022833"/>
    </source>
</evidence>
<keyword evidence="3" id="KW-0862">Zinc</keyword>
<dbReference type="SUPFAM" id="SSF57701">
    <property type="entry name" value="Zn2/Cys6 DNA-binding domain"/>
    <property type="match status" value="1"/>
</dbReference>
<feature type="region of interest" description="Disordered" evidence="8">
    <location>
        <begin position="73"/>
        <end position="93"/>
    </location>
</feature>
<dbReference type="GO" id="GO:0005634">
    <property type="term" value="C:nucleus"/>
    <property type="evidence" value="ECO:0007669"/>
    <property type="project" value="UniProtKB-SubCell"/>
</dbReference>
<accession>A0A836CL14</accession>
<sequence>MCMQTTSSSAWRGPFSGESGHLAGAHVEAARCKKNRPVKLRKSCDFCWRRKLRCEGGTPCQNCAARSIVCTHSPRKQRGKPDDGGEEGSSEHDYEVASVGPATAIGKHELLPVDDVVAHVQVLQDAALVIPNDGGDNLITMEGEFAAVPSRRHTRPRRQQQAIENPQKRARLTPSSATGFLGLAEHSYLTAVLDDFLYVFPFVDQGIMREALVHLLDGTTLSPPAARLQGLAFDLTGSSNGELEGERELRLCADGRNEMALYQASCAKQAILWGGVAIGALLMGSPVDAVTKYAALAEAQLKECFDANDEYTADAYMMLAFMHLLLQDHTKYFRYLSFSNNLWTQLPAARRPNLRFVYMVCGLLSHVYGVSDTRARLILASLENVHDGPDDVEVAPSDRLLDDIERIPTKPETRPPPGGAIARPDLIVPRPMKDVAKAIIGTFHTSYGSALYDPRQGNVLLNRTNMAELHALFSGVHARACTAPAASATFRIIVSAWLMVTKLALGRYHELLEQAESVLAAVEEMPGLARMANNSHKCHFTSVVFCLFRQPQSYARLRRVYNTYSGVAPAIPPYEELGSDHYCACASPFCRSVCAKMWLRL</sequence>
<evidence type="ECO:0000256" key="5">
    <source>
        <dbReference type="ARBA" id="ARBA00023125"/>
    </source>
</evidence>
<keyword evidence="2" id="KW-0479">Metal-binding</keyword>
<dbReference type="GO" id="GO:0003677">
    <property type="term" value="F:DNA binding"/>
    <property type="evidence" value="ECO:0007669"/>
    <property type="project" value="UniProtKB-KW"/>
</dbReference>
<dbReference type="SMART" id="SM00066">
    <property type="entry name" value="GAL4"/>
    <property type="match status" value="1"/>
</dbReference>
<evidence type="ECO:0000256" key="8">
    <source>
        <dbReference type="SAM" id="MobiDB-lite"/>
    </source>
</evidence>
<keyword evidence="4" id="KW-0805">Transcription regulation</keyword>
<comment type="caution">
    <text evidence="10">The sequence shown here is derived from an EMBL/GenBank/DDBJ whole genome shotgun (WGS) entry which is preliminary data.</text>
</comment>
<name>A0A836CL14_9STRA</name>
<dbReference type="CDD" id="cd00067">
    <property type="entry name" value="GAL4"/>
    <property type="match status" value="1"/>
</dbReference>
<evidence type="ECO:0000256" key="4">
    <source>
        <dbReference type="ARBA" id="ARBA00023015"/>
    </source>
</evidence>
<feature type="domain" description="Zn(2)-C6 fungal-type" evidence="9">
    <location>
        <begin position="43"/>
        <end position="72"/>
    </location>
</feature>
<dbReference type="PANTHER" id="PTHR31668">
    <property type="entry name" value="GLUCOSE TRANSPORT TRANSCRIPTION REGULATOR RGT1-RELATED-RELATED"/>
    <property type="match status" value="1"/>
</dbReference>
<keyword evidence="7" id="KW-0539">Nucleus</keyword>
<organism evidence="10 11">
    <name type="scientific">Tribonema minus</name>
    <dbReference type="NCBI Taxonomy" id="303371"/>
    <lineage>
        <taxon>Eukaryota</taxon>
        <taxon>Sar</taxon>
        <taxon>Stramenopiles</taxon>
        <taxon>Ochrophyta</taxon>
        <taxon>PX clade</taxon>
        <taxon>Xanthophyceae</taxon>
        <taxon>Tribonematales</taxon>
        <taxon>Tribonemataceae</taxon>
        <taxon>Tribonema</taxon>
    </lineage>
</organism>
<evidence type="ECO:0000313" key="11">
    <source>
        <dbReference type="Proteomes" id="UP000664859"/>
    </source>
</evidence>
<dbReference type="GO" id="GO:0008270">
    <property type="term" value="F:zinc ion binding"/>
    <property type="evidence" value="ECO:0007669"/>
    <property type="project" value="InterPro"/>
</dbReference>
<dbReference type="GO" id="GO:0000981">
    <property type="term" value="F:DNA-binding transcription factor activity, RNA polymerase II-specific"/>
    <property type="evidence" value="ECO:0007669"/>
    <property type="project" value="InterPro"/>
</dbReference>
<feature type="non-terminal residue" evidence="10">
    <location>
        <position position="601"/>
    </location>
</feature>
<protein>
    <recommendedName>
        <fullName evidence="9">Zn(2)-C6 fungal-type domain-containing protein</fullName>
    </recommendedName>
</protein>